<keyword evidence="2" id="KW-1185">Reference proteome</keyword>
<comment type="caution">
    <text evidence="1">The sequence shown here is derived from an EMBL/GenBank/DDBJ whole genome shotgun (WGS) entry which is preliminary data.</text>
</comment>
<name>A0A232FGP6_9HYME</name>
<dbReference type="EMBL" id="NNAY01000221">
    <property type="protein sequence ID" value="OXU29914.1"/>
    <property type="molecule type" value="Genomic_DNA"/>
</dbReference>
<evidence type="ECO:0000313" key="2">
    <source>
        <dbReference type="Proteomes" id="UP000215335"/>
    </source>
</evidence>
<organism evidence="1 2">
    <name type="scientific">Trichomalopsis sarcophagae</name>
    <dbReference type="NCBI Taxonomy" id="543379"/>
    <lineage>
        <taxon>Eukaryota</taxon>
        <taxon>Metazoa</taxon>
        <taxon>Ecdysozoa</taxon>
        <taxon>Arthropoda</taxon>
        <taxon>Hexapoda</taxon>
        <taxon>Insecta</taxon>
        <taxon>Pterygota</taxon>
        <taxon>Neoptera</taxon>
        <taxon>Endopterygota</taxon>
        <taxon>Hymenoptera</taxon>
        <taxon>Apocrita</taxon>
        <taxon>Proctotrupomorpha</taxon>
        <taxon>Chalcidoidea</taxon>
        <taxon>Pteromalidae</taxon>
        <taxon>Pteromalinae</taxon>
        <taxon>Trichomalopsis</taxon>
    </lineage>
</organism>
<gene>
    <name evidence="1" type="ORF">TSAR_012105</name>
</gene>
<dbReference type="Proteomes" id="UP000215335">
    <property type="component" value="Unassembled WGS sequence"/>
</dbReference>
<evidence type="ECO:0000313" key="1">
    <source>
        <dbReference type="EMBL" id="OXU29914.1"/>
    </source>
</evidence>
<protein>
    <submittedName>
        <fullName evidence="1">Uncharacterized protein</fullName>
    </submittedName>
</protein>
<accession>A0A232FGP6</accession>
<reference evidence="1 2" key="1">
    <citation type="journal article" date="2017" name="Curr. Biol.">
        <title>The Evolution of Venom by Co-option of Single-Copy Genes.</title>
        <authorList>
            <person name="Martinson E.O."/>
            <person name="Mrinalini"/>
            <person name="Kelkar Y.D."/>
            <person name="Chang C.H."/>
            <person name="Werren J.H."/>
        </authorList>
    </citation>
    <scope>NUCLEOTIDE SEQUENCE [LARGE SCALE GENOMIC DNA]</scope>
    <source>
        <strain evidence="1 2">Alberta</strain>
        <tissue evidence="1">Whole body</tissue>
    </source>
</reference>
<sequence length="104" mass="11966">MSVVVTGPTIEKIWLKCLQCFKSNIESFSNSSRNVPSCFMDMMFIIDHLSHRDSKSSGTGEIIWKDKYNKNIKKKEKKIPKLDHFASKKLKQDGQLVKSIADMQ</sequence>
<proteinExistence type="predicted"/>
<dbReference type="AlphaFoldDB" id="A0A232FGP6"/>